<dbReference type="InterPro" id="IPR003390">
    <property type="entry name" value="DNA_integrity_scan_DisA_N"/>
</dbReference>
<dbReference type="PROSITE" id="PS51794">
    <property type="entry name" value="DAC"/>
    <property type="match status" value="1"/>
</dbReference>
<dbReference type="PANTHER" id="PTHR34185">
    <property type="entry name" value="DIADENYLATE CYCLASE"/>
    <property type="match status" value="1"/>
</dbReference>
<dbReference type="NCBIfam" id="TIGR00159">
    <property type="entry name" value="diadenylate cyclase CdaA"/>
    <property type="match status" value="1"/>
</dbReference>
<evidence type="ECO:0000259" key="8">
    <source>
        <dbReference type="PROSITE" id="PS51794"/>
    </source>
</evidence>
<evidence type="ECO:0000256" key="3">
    <source>
        <dbReference type="ARBA" id="ARBA00022695"/>
    </source>
</evidence>
<evidence type="ECO:0000256" key="1">
    <source>
        <dbReference type="ARBA" id="ARBA00000877"/>
    </source>
</evidence>
<keyword evidence="7" id="KW-0812">Transmembrane</keyword>
<keyword evidence="5" id="KW-0067">ATP-binding</keyword>
<organism evidence="9">
    <name type="scientific">bioreactor metagenome</name>
    <dbReference type="NCBI Taxonomy" id="1076179"/>
    <lineage>
        <taxon>unclassified sequences</taxon>
        <taxon>metagenomes</taxon>
        <taxon>ecological metagenomes</taxon>
    </lineage>
</organism>
<dbReference type="EMBL" id="VSSQ01007274">
    <property type="protein sequence ID" value="MPM35399.1"/>
    <property type="molecule type" value="Genomic_DNA"/>
</dbReference>
<evidence type="ECO:0000256" key="4">
    <source>
        <dbReference type="ARBA" id="ARBA00022741"/>
    </source>
</evidence>
<evidence type="ECO:0000256" key="5">
    <source>
        <dbReference type="ARBA" id="ARBA00022840"/>
    </source>
</evidence>
<feature type="compositionally biased region" description="Basic and acidic residues" evidence="6">
    <location>
        <begin position="337"/>
        <end position="349"/>
    </location>
</feature>
<accession>A0A644Z4A4</accession>
<dbReference type="Pfam" id="PF19293">
    <property type="entry name" value="CdaA_N"/>
    <property type="match status" value="1"/>
</dbReference>
<dbReference type="Gene3D" id="3.40.1700.10">
    <property type="entry name" value="DNA integrity scanning protein, DisA, N-terminal domain"/>
    <property type="match status" value="1"/>
</dbReference>
<name>A0A644Z4A4_9ZZZZ</name>
<evidence type="ECO:0000256" key="6">
    <source>
        <dbReference type="SAM" id="MobiDB-lite"/>
    </source>
</evidence>
<keyword evidence="7" id="KW-0472">Membrane</keyword>
<dbReference type="HAMAP" id="MF_01499">
    <property type="entry name" value="DacA"/>
    <property type="match status" value="1"/>
</dbReference>
<keyword evidence="7" id="KW-1133">Transmembrane helix</keyword>
<dbReference type="InterPro" id="IPR050338">
    <property type="entry name" value="DisA"/>
</dbReference>
<feature type="transmembrane region" description="Helical" evidence="7">
    <location>
        <begin position="43"/>
        <end position="61"/>
    </location>
</feature>
<evidence type="ECO:0000256" key="2">
    <source>
        <dbReference type="ARBA" id="ARBA00022679"/>
    </source>
</evidence>
<protein>
    <recommendedName>
        <fullName evidence="8">DAC domain-containing protein</fullName>
    </recommendedName>
</protein>
<reference evidence="9" key="1">
    <citation type="submission" date="2019-08" db="EMBL/GenBank/DDBJ databases">
        <authorList>
            <person name="Kucharzyk K."/>
            <person name="Murdoch R.W."/>
            <person name="Higgins S."/>
            <person name="Loffler F."/>
        </authorList>
    </citation>
    <scope>NUCLEOTIDE SEQUENCE</scope>
</reference>
<dbReference type="SUPFAM" id="SSF143597">
    <property type="entry name" value="YojJ-like"/>
    <property type="match status" value="1"/>
</dbReference>
<keyword evidence="4" id="KW-0547">Nucleotide-binding</keyword>
<dbReference type="InterPro" id="IPR045585">
    <property type="entry name" value="CdaA_N"/>
</dbReference>
<dbReference type="GO" id="GO:0004016">
    <property type="term" value="F:adenylate cyclase activity"/>
    <property type="evidence" value="ECO:0007669"/>
    <property type="project" value="InterPro"/>
</dbReference>
<proteinExistence type="inferred from homology"/>
<feature type="compositionally biased region" description="Basic and acidic residues" evidence="6">
    <location>
        <begin position="301"/>
        <end position="312"/>
    </location>
</feature>
<feature type="domain" description="DAC" evidence="8">
    <location>
        <begin position="85"/>
        <end position="245"/>
    </location>
</feature>
<dbReference type="AlphaFoldDB" id="A0A644Z4A4"/>
<comment type="catalytic activity">
    <reaction evidence="1">
        <text>2 ATP = 3',3'-c-di-AMP + 2 diphosphate</text>
        <dbReference type="Rhea" id="RHEA:35655"/>
        <dbReference type="ChEBI" id="CHEBI:30616"/>
        <dbReference type="ChEBI" id="CHEBI:33019"/>
        <dbReference type="ChEBI" id="CHEBI:71500"/>
        <dbReference type="EC" id="2.7.7.85"/>
    </reaction>
</comment>
<comment type="caution">
    <text evidence="9">The sequence shown here is derived from an EMBL/GenBank/DDBJ whole genome shotgun (WGS) entry which is preliminary data.</text>
</comment>
<dbReference type="GO" id="GO:0005524">
    <property type="term" value="F:ATP binding"/>
    <property type="evidence" value="ECO:0007669"/>
    <property type="project" value="UniProtKB-KW"/>
</dbReference>
<feature type="transmembrane region" description="Helical" evidence="7">
    <location>
        <begin position="12"/>
        <end position="31"/>
    </location>
</feature>
<dbReference type="GO" id="GO:0006171">
    <property type="term" value="P:cAMP biosynthetic process"/>
    <property type="evidence" value="ECO:0007669"/>
    <property type="project" value="InterPro"/>
</dbReference>
<feature type="region of interest" description="Disordered" evidence="6">
    <location>
        <begin position="294"/>
        <end position="313"/>
    </location>
</feature>
<dbReference type="GO" id="GO:0106408">
    <property type="term" value="F:diadenylate cyclase activity"/>
    <property type="evidence" value="ECO:0007669"/>
    <property type="project" value="UniProtKB-EC"/>
</dbReference>
<dbReference type="InterPro" id="IPR036888">
    <property type="entry name" value="DNA_integrity_DisA_N_sf"/>
</dbReference>
<keyword evidence="3" id="KW-0548">Nucleotidyltransferase</keyword>
<evidence type="ECO:0000256" key="7">
    <source>
        <dbReference type="SAM" id="Phobius"/>
    </source>
</evidence>
<dbReference type="Pfam" id="PF02457">
    <property type="entry name" value="DAC"/>
    <property type="match status" value="1"/>
</dbReference>
<feature type="region of interest" description="Disordered" evidence="6">
    <location>
        <begin position="320"/>
        <end position="371"/>
    </location>
</feature>
<evidence type="ECO:0000313" key="9">
    <source>
        <dbReference type="EMBL" id="MPM35399.1"/>
    </source>
</evidence>
<gene>
    <name evidence="9" type="ORF">SDC9_81990</name>
</gene>
<sequence>MLSYTTLQNIIQVARMVIDIAIITLLVYYCLKIVRNNSRTIQIFKGVLFVVFMNAFAQLLGLQTVKVVADILVQWGFLAIIIIFQPEIRALLEKLGKSSVFSRMSALSGNEREALVDELVDASMSLANQKVGALMTIEQTQSLSDYIKTGTPLNSIVTADLLTSIFVTTTPLHDGAVIIQGDRIACASAYFLPTDRDLPRKYGARHRAAVGISEITDSITIVVSEQTGSVSIAKDGELTKMTRTTLRKYLLKVICNEEVEHGENRVREEEKSDRIEAIFDELIDHEPEKIIIEKEESEPAPVHETEPEENKGVLKIFRKKKEKQPEPQPEITAETPKQPEVKPTEEKLTLDIPEPVSPVKEAKPSRAKKTVRKTVDIDKDFDLEFSSLENADIDEVYPNASAVSKKGGEK</sequence>
<dbReference type="InterPro" id="IPR034701">
    <property type="entry name" value="CdaA"/>
</dbReference>
<keyword evidence="2" id="KW-0808">Transferase</keyword>
<dbReference type="PANTHER" id="PTHR34185:SF1">
    <property type="entry name" value="DIADENYLATE CYCLASE"/>
    <property type="match status" value="1"/>
</dbReference>